<comment type="caution">
    <text evidence="2">The sequence shown here is derived from an EMBL/GenBank/DDBJ whole genome shotgun (WGS) entry which is preliminary data.</text>
</comment>
<feature type="domain" description="Bro-N" evidence="1">
    <location>
        <begin position="1"/>
        <end position="103"/>
    </location>
</feature>
<dbReference type="Pfam" id="PF02498">
    <property type="entry name" value="Bro-N"/>
    <property type="match status" value="1"/>
</dbReference>
<dbReference type="RefSeq" id="WP_204727922.1">
    <property type="nucleotide sequence ID" value="NZ_JAFBDK010000001.1"/>
</dbReference>
<dbReference type="InterPro" id="IPR005039">
    <property type="entry name" value="Ant_C"/>
</dbReference>
<dbReference type="EMBL" id="JBHUPG010000008">
    <property type="protein sequence ID" value="MFD2911312.1"/>
    <property type="molecule type" value="Genomic_DNA"/>
</dbReference>
<name>A0ABW5ZIG7_9BACL</name>
<evidence type="ECO:0000313" key="2">
    <source>
        <dbReference type="EMBL" id="MFD2911312.1"/>
    </source>
</evidence>
<dbReference type="PANTHER" id="PTHR36180:SF2">
    <property type="entry name" value="BRO FAMILY PROTEIN"/>
    <property type="match status" value="1"/>
</dbReference>
<protein>
    <submittedName>
        <fullName evidence="2">Phage antirepressor</fullName>
    </submittedName>
</protein>
<dbReference type="Proteomes" id="UP001597561">
    <property type="component" value="Unassembled WGS sequence"/>
</dbReference>
<evidence type="ECO:0000313" key="3">
    <source>
        <dbReference type="Proteomes" id="UP001597561"/>
    </source>
</evidence>
<dbReference type="InterPro" id="IPR003497">
    <property type="entry name" value="BRO_N_domain"/>
</dbReference>
<proteinExistence type="predicted"/>
<accession>A0ABW5ZIG7</accession>
<dbReference type="SMART" id="SM01040">
    <property type="entry name" value="Bro-N"/>
    <property type="match status" value="1"/>
</dbReference>
<keyword evidence="3" id="KW-1185">Reference proteome</keyword>
<sequence length="255" mass="28738">MNQITKLFEDQRVRVMDRQGEPYFVLKDLCEILGLGQVAGVKRRLEKDVILNHPLQTAGGTQEAVFVNEDGLYDVILESRKPSAKRFRKWITSEVLPSIRKTGGYVSNEDMFIQTYLPHADEQTQLMFKSTLKTVREQNEKIAVLQPKGLFADAVSASNGSILIGDLAKLLKQNGFDTGQNRLFSLLRDQGYLIKKRGANFNSPTQKAMDLGLFRIKETAVTHSDGHVTINKTTKVTGKGQQYFINKFLQQSAIE</sequence>
<gene>
    <name evidence="2" type="ORF">ACFS5P_05450</name>
</gene>
<organism evidence="2 3">
    <name type="scientific">Jeotgalibacillus terrae</name>
    <dbReference type="NCBI Taxonomy" id="587735"/>
    <lineage>
        <taxon>Bacteria</taxon>
        <taxon>Bacillati</taxon>
        <taxon>Bacillota</taxon>
        <taxon>Bacilli</taxon>
        <taxon>Bacillales</taxon>
        <taxon>Caryophanaceae</taxon>
        <taxon>Jeotgalibacillus</taxon>
    </lineage>
</organism>
<reference evidence="3" key="1">
    <citation type="journal article" date="2019" name="Int. J. Syst. Evol. Microbiol.">
        <title>The Global Catalogue of Microorganisms (GCM) 10K type strain sequencing project: providing services to taxonomists for standard genome sequencing and annotation.</title>
        <authorList>
            <consortium name="The Broad Institute Genomics Platform"/>
            <consortium name="The Broad Institute Genome Sequencing Center for Infectious Disease"/>
            <person name="Wu L."/>
            <person name="Ma J."/>
        </authorList>
    </citation>
    <scope>NUCLEOTIDE SEQUENCE [LARGE SCALE GENOMIC DNA]</scope>
    <source>
        <strain evidence="3">KCTC 13528</strain>
    </source>
</reference>
<dbReference type="Pfam" id="PF03374">
    <property type="entry name" value="ANT"/>
    <property type="match status" value="1"/>
</dbReference>
<dbReference type="PANTHER" id="PTHR36180">
    <property type="entry name" value="DNA-BINDING PROTEIN-RELATED-RELATED"/>
    <property type="match status" value="1"/>
</dbReference>
<evidence type="ECO:0000259" key="1">
    <source>
        <dbReference type="PROSITE" id="PS51750"/>
    </source>
</evidence>
<dbReference type="PROSITE" id="PS51750">
    <property type="entry name" value="BRO_N"/>
    <property type="match status" value="1"/>
</dbReference>